<reference evidence="2" key="1">
    <citation type="journal article" date="2020" name="Stud. Mycol.">
        <title>101 Dothideomycetes genomes: a test case for predicting lifestyles and emergence of pathogens.</title>
        <authorList>
            <person name="Haridas S."/>
            <person name="Albert R."/>
            <person name="Binder M."/>
            <person name="Bloem J."/>
            <person name="Labutti K."/>
            <person name="Salamov A."/>
            <person name="Andreopoulos B."/>
            <person name="Baker S."/>
            <person name="Barry K."/>
            <person name="Bills G."/>
            <person name="Bluhm B."/>
            <person name="Cannon C."/>
            <person name="Castanera R."/>
            <person name="Culley D."/>
            <person name="Daum C."/>
            <person name="Ezra D."/>
            <person name="Gonzalez J."/>
            <person name="Henrissat B."/>
            <person name="Kuo A."/>
            <person name="Liang C."/>
            <person name="Lipzen A."/>
            <person name="Lutzoni F."/>
            <person name="Magnuson J."/>
            <person name="Mondo S."/>
            <person name="Nolan M."/>
            <person name="Ohm R."/>
            <person name="Pangilinan J."/>
            <person name="Park H.-J."/>
            <person name="Ramirez L."/>
            <person name="Alfaro M."/>
            <person name="Sun H."/>
            <person name="Tritt A."/>
            <person name="Yoshinaga Y."/>
            <person name="Zwiers L.-H."/>
            <person name="Turgeon B."/>
            <person name="Goodwin S."/>
            <person name="Spatafora J."/>
            <person name="Crous P."/>
            <person name="Grigoriev I."/>
        </authorList>
    </citation>
    <scope>NUCLEOTIDE SEQUENCE</scope>
    <source>
        <strain evidence="2">ATCC 16933</strain>
    </source>
</reference>
<sequence length="246" mass="26602">MPPASLPLPLSFQPSRPSRAVVVFPTASARRRGNKGAGAGCPAGKRAKPETREHPAAQRQSGPIAAFCKDHSRALSGRRAKERAIEPCEKYLTEPLIEIAGQGVSVDQIADLARFFTSGKPAARGLPVSRLESSQKHISSMGGYLMLNQLPCYEQADTPNELRKTLFRNTLGATRLFLGSTAADRPPASQGLPSFVPILCSFRTLHKPYDGDPMRAPLQARDIKSIDSSNPLQLPENPRGARRASN</sequence>
<name>A0A6A6P908_9PEZI</name>
<evidence type="ECO:0000256" key="1">
    <source>
        <dbReference type="SAM" id="MobiDB-lite"/>
    </source>
</evidence>
<dbReference type="EMBL" id="MU001673">
    <property type="protein sequence ID" value="KAF2460307.1"/>
    <property type="molecule type" value="Genomic_DNA"/>
</dbReference>
<evidence type="ECO:0000313" key="2">
    <source>
        <dbReference type="EMBL" id="KAF2460307.1"/>
    </source>
</evidence>
<feature type="compositionally biased region" description="Basic and acidic residues" evidence="1">
    <location>
        <begin position="47"/>
        <end position="56"/>
    </location>
</feature>
<organism evidence="2 3">
    <name type="scientific">Lineolata rhizophorae</name>
    <dbReference type="NCBI Taxonomy" id="578093"/>
    <lineage>
        <taxon>Eukaryota</taxon>
        <taxon>Fungi</taxon>
        <taxon>Dikarya</taxon>
        <taxon>Ascomycota</taxon>
        <taxon>Pezizomycotina</taxon>
        <taxon>Dothideomycetes</taxon>
        <taxon>Dothideomycetes incertae sedis</taxon>
        <taxon>Lineolatales</taxon>
        <taxon>Lineolataceae</taxon>
        <taxon>Lineolata</taxon>
    </lineage>
</organism>
<dbReference type="AlphaFoldDB" id="A0A6A6P908"/>
<feature type="region of interest" description="Disordered" evidence="1">
    <location>
        <begin position="25"/>
        <end position="63"/>
    </location>
</feature>
<evidence type="ECO:0000313" key="3">
    <source>
        <dbReference type="Proteomes" id="UP000799766"/>
    </source>
</evidence>
<dbReference type="Proteomes" id="UP000799766">
    <property type="component" value="Unassembled WGS sequence"/>
</dbReference>
<protein>
    <submittedName>
        <fullName evidence="2">Uncharacterized protein</fullName>
    </submittedName>
</protein>
<keyword evidence="3" id="KW-1185">Reference proteome</keyword>
<accession>A0A6A6P908</accession>
<gene>
    <name evidence="2" type="ORF">BDY21DRAFT_361290</name>
</gene>
<proteinExistence type="predicted"/>
<feature type="region of interest" description="Disordered" evidence="1">
    <location>
        <begin position="211"/>
        <end position="246"/>
    </location>
</feature>